<dbReference type="AlphaFoldDB" id="A0A1H0WWC0"/>
<evidence type="ECO:0000313" key="2">
    <source>
        <dbReference type="EMBL" id="SDP94536.1"/>
    </source>
</evidence>
<name>A0A1H0WWC0_9BURK</name>
<protein>
    <recommendedName>
        <fullName evidence="4">Secreted protein</fullName>
    </recommendedName>
</protein>
<accession>A0A1H0WWC0</accession>
<evidence type="ECO:0008006" key="4">
    <source>
        <dbReference type="Google" id="ProtNLM"/>
    </source>
</evidence>
<organism evidence="2 3">
    <name type="scientific">Paracidovorax cattleyae</name>
    <dbReference type="NCBI Taxonomy" id="80868"/>
    <lineage>
        <taxon>Bacteria</taxon>
        <taxon>Pseudomonadati</taxon>
        <taxon>Pseudomonadota</taxon>
        <taxon>Betaproteobacteria</taxon>
        <taxon>Burkholderiales</taxon>
        <taxon>Comamonadaceae</taxon>
        <taxon>Paracidovorax</taxon>
    </lineage>
</organism>
<gene>
    <name evidence="2" type="ORF">SAMN04489708_1644</name>
</gene>
<evidence type="ECO:0000313" key="3">
    <source>
        <dbReference type="Proteomes" id="UP000199317"/>
    </source>
</evidence>
<feature type="chain" id="PRO_5011495956" description="Secreted protein" evidence="1">
    <location>
        <begin position="29"/>
        <end position="144"/>
    </location>
</feature>
<dbReference type="EMBL" id="FNJL01000064">
    <property type="protein sequence ID" value="SDP94536.1"/>
    <property type="molecule type" value="Genomic_DNA"/>
</dbReference>
<dbReference type="RefSeq" id="WP_244160187.1">
    <property type="nucleotide sequence ID" value="NZ_FNJL01000064.1"/>
</dbReference>
<sequence length="144" mass="14741">MEMNKKKSVLARIALAGVLLAGAHAAQACCPDGGHGAPAAAAGLGESLPKARNLALDPAWRIYEFQRDGVTYLQINDVAGTVRAAVGRVNDTLWVLPMGSDVARVTLPAKGASTAGTVVYQTSGFVVRVVPGSGGNAWQISAAD</sequence>
<keyword evidence="3" id="KW-1185">Reference proteome</keyword>
<dbReference type="Proteomes" id="UP000199317">
    <property type="component" value="Unassembled WGS sequence"/>
</dbReference>
<keyword evidence="1" id="KW-0732">Signal</keyword>
<evidence type="ECO:0000256" key="1">
    <source>
        <dbReference type="SAM" id="SignalP"/>
    </source>
</evidence>
<dbReference type="PROSITE" id="PS51257">
    <property type="entry name" value="PROKAR_LIPOPROTEIN"/>
    <property type="match status" value="1"/>
</dbReference>
<proteinExistence type="predicted"/>
<feature type="signal peptide" evidence="1">
    <location>
        <begin position="1"/>
        <end position="28"/>
    </location>
</feature>
<reference evidence="3" key="1">
    <citation type="submission" date="2016-10" db="EMBL/GenBank/DDBJ databases">
        <authorList>
            <person name="Varghese N."/>
            <person name="Submissions S."/>
        </authorList>
    </citation>
    <scope>NUCLEOTIDE SEQUENCE [LARGE SCALE GENOMIC DNA]</scope>
    <source>
        <strain evidence="3">DSM 17101</strain>
    </source>
</reference>